<evidence type="ECO:0000313" key="8">
    <source>
        <dbReference type="Proteomes" id="UP000321301"/>
    </source>
</evidence>
<keyword evidence="4" id="KW-0808">Transferase</keyword>
<dbReference type="InterPro" id="IPR035965">
    <property type="entry name" value="PAS-like_dom_sf"/>
</dbReference>
<sequence>MVKNIFKTLLLTLKRSNNGVFEILYQSCSFNSWKKKDDDKLNIDEINALFPTLQNSLFDLIFESLEKNKTLEIPLIVDSQSFLFLKFEGCILAHEDNSHLINTMISQDMTGSCPSWIINFKDQSILTAVSKTEDYFPSNLNDFRGYLKIRFPFLTEGTLDNLLNQETDNAEFSFINLRFKSKNISADYRSLQLEEYQDNRVPQSKRQNSVAINGNENHEIIYFKYLKKSREILWSGPLCNLLGYEDGNLRSFILWDWLKIIHPEDRKLVEDFVSREHYEKDNYSFTYRVRNKKDTFQYLTNNIRVFKSAITQEEGLTGTLINALQHKKKIKTLEDKKDVLQNLTEKNFIQNMMTEVSAISTLFKGQNLFEEINHLIYKKLGIRFCIIGNLESGTNKMEILSICESGKNINDSDKWWENLLNEELLPIDPANNFLMISSEKDHVLSHISFFIEHKITSLLRLSLFDTEMNKIGTLCLLHDQPFNNKAYYGELFSILRDWISKELNRCRFENVLQETNFMHDAILNGTAYAIFAVNHQFELILINNKTLPVFNLNNKDELMKTKLLKNDTNTTLLEVISDFLKSSLKTDYFHLPIGEDDYKELKISFTKIQYGNENKESYVIFVDDITDRTLSEKKLIASEQLFRSIAENFPRGSVDVLDKSFNYLFTDGEEYQLSGTDPKSLIGTNLLKQFSGDNLKITKSSLNKVLRGQRVSYETEARHMKFLQSGVPLMNNAKEVDRILLVTQNITEAKRLESDKEKLIKDLKSHNEELLRFAYIVSHNLRAPIVNISLLLDLYNDENPADPGNREIWENLKISTNLLDTTLQDLIEVVSIKKQKIPKVEQIDFKLLLNNIEKSLFNQLKESGIKIEKDFSGLNDINYVYAHLENFFMNFMTNSVKYKHPERSPIVKISTYKENEYCVIRFEDNGIGLDLTRYGDRIFGLYQRFHNHVEGKGLGLYLIREQIRAHDGKIEIESEVGKGTVFKVYLRNLIMNHSW</sequence>
<dbReference type="Gene3D" id="3.30.450.20">
    <property type="entry name" value="PAS domain"/>
    <property type="match status" value="2"/>
</dbReference>
<keyword evidence="5" id="KW-0418">Kinase</keyword>
<dbReference type="InterPro" id="IPR004358">
    <property type="entry name" value="Sig_transdc_His_kin-like_C"/>
</dbReference>
<comment type="catalytic activity">
    <reaction evidence="1">
        <text>ATP + protein L-histidine = ADP + protein N-phospho-L-histidine.</text>
        <dbReference type="EC" id="2.7.13.3"/>
    </reaction>
</comment>
<reference evidence="7 8" key="1">
    <citation type="submission" date="2019-07" db="EMBL/GenBank/DDBJ databases">
        <title>Whole genome shotgun sequence of Cyclobacterium qasimii NBRC 106168.</title>
        <authorList>
            <person name="Hosoyama A."/>
            <person name="Uohara A."/>
            <person name="Ohji S."/>
            <person name="Ichikawa N."/>
        </authorList>
    </citation>
    <scope>NUCLEOTIDE SEQUENCE [LARGE SCALE GENOMIC DNA]</scope>
    <source>
        <strain evidence="7 8">NBRC 106168</strain>
    </source>
</reference>
<dbReference type="SUPFAM" id="SSF55874">
    <property type="entry name" value="ATPase domain of HSP90 chaperone/DNA topoisomerase II/histidine kinase"/>
    <property type="match status" value="1"/>
</dbReference>
<dbReference type="SMART" id="SM00387">
    <property type="entry name" value="HATPase_c"/>
    <property type="match status" value="1"/>
</dbReference>
<dbReference type="InterPro" id="IPR036097">
    <property type="entry name" value="HisK_dim/P_sf"/>
</dbReference>
<evidence type="ECO:0000256" key="4">
    <source>
        <dbReference type="ARBA" id="ARBA00022679"/>
    </source>
</evidence>
<name>A0A512CBB4_9BACT</name>
<dbReference type="InterPro" id="IPR005467">
    <property type="entry name" value="His_kinase_dom"/>
</dbReference>
<dbReference type="SUPFAM" id="SSF47384">
    <property type="entry name" value="Homodimeric domain of signal transducing histidine kinase"/>
    <property type="match status" value="1"/>
</dbReference>
<dbReference type="RefSeq" id="WP_146947684.1">
    <property type="nucleotide sequence ID" value="NZ_BJYV01000007.1"/>
</dbReference>
<evidence type="ECO:0000259" key="6">
    <source>
        <dbReference type="PROSITE" id="PS50109"/>
    </source>
</evidence>
<evidence type="ECO:0000313" key="7">
    <source>
        <dbReference type="EMBL" id="GEO21502.1"/>
    </source>
</evidence>
<gene>
    <name evidence="7" type="ORF">CQA01_20360</name>
</gene>
<dbReference type="InterPro" id="IPR003594">
    <property type="entry name" value="HATPase_dom"/>
</dbReference>
<dbReference type="InterPro" id="IPR013655">
    <property type="entry name" value="PAS_fold_3"/>
</dbReference>
<keyword evidence="8" id="KW-1185">Reference proteome</keyword>
<proteinExistence type="predicted"/>
<protein>
    <recommendedName>
        <fullName evidence="2">histidine kinase</fullName>
        <ecNumber evidence="2">2.7.13.3</ecNumber>
    </recommendedName>
</protein>
<dbReference type="PRINTS" id="PR00344">
    <property type="entry name" value="BCTRLSENSOR"/>
</dbReference>
<dbReference type="Pfam" id="PF02518">
    <property type="entry name" value="HATPase_c"/>
    <property type="match status" value="1"/>
</dbReference>
<dbReference type="EMBL" id="BJYV01000007">
    <property type="protein sequence ID" value="GEO21502.1"/>
    <property type="molecule type" value="Genomic_DNA"/>
</dbReference>
<dbReference type="Gene3D" id="3.30.565.10">
    <property type="entry name" value="Histidine kinase-like ATPase, C-terminal domain"/>
    <property type="match status" value="1"/>
</dbReference>
<dbReference type="Pfam" id="PF08447">
    <property type="entry name" value="PAS_3"/>
    <property type="match status" value="1"/>
</dbReference>
<keyword evidence="3" id="KW-0597">Phosphoprotein</keyword>
<organism evidence="7 8">
    <name type="scientific">Cyclobacterium qasimii</name>
    <dbReference type="NCBI Taxonomy" id="1350429"/>
    <lineage>
        <taxon>Bacteria</taxon>
        <taxon>Pseudomonadati</taxon>
        <taxon>Bacteroidota</taxon>
        <taxon>Cytophagia</taxon>
        <taxon>Cytophagales</taxon>
        <taxon>Cyclobacteriaceae</taxon>
        <taxon>Cyclobacterium</taxon>
    </lineage>
</organism>
<dbReference type="Gene3D" id="1.10.287.130">
    <property type="match status" value="1"/>
</dbReference>
<comment type="caution">
    <text evidence="7">The sequence shown here is derived from an EMBL/GenBank/DDBJ whole genome shotgun (WGS) entry which is preliminary data.</text>
</comment>
<evidence type="ECO:0000256" key="1">
    <source>
        <dbReference type="ARBA" id="ARBA00000085"/>
    </source>
</evidence>
<dbReference type="EC" id="2.7.13.3" evidence="2"/>
<accession>A0A512CBB4</accession>
<dbReference type="SUPFAM" id="SSF55785">
    <property type="entry name" value="PYP-like sensor domain (PAS domain)"/>
    <property type="match status" value="2"/>
</dbReference>
<dbReference type="Proteomes" id="UP000321301">
    <property type="component" value="Unassembled WGS sequence"/>
</dbReference>
<feature type="domain" description="Histidine kinase" evidence="6">
    <location>
        <begin position="776"/>
        <end position="990"/>
    </location>
</feature>
<dbReference type="PROSITE" id="PS50109">
    <property type="entry name" value="HIS_KIN"/>
    <property type="match status" value="1"/>
</dbReference>
<dbReference type="GO" id="GO:0000155">
    <property type="term" value="F:phosphorelay sensor kinase activity"/>
    <property type="evidence" value="ECO:0007669"/>
    <property type="project" value="InterPro"/>
</dbReference>
<dbReference type="PANTHER" id="PTHR43304">
    <property type="entry name" value="PHYTOCHROME-LIKE PROTEIN CPH1"/>
    <property type="match status" value="1"/>
</dbReference>
<evidence type="ECO:0000256" key="2">
    <source>
        <dbReference type="ARBA" id="ARBA00012438"/>
    </source>
</evidence>
<dbReference type="InterPro" id="IPR052162">
    <property type="entry name" value="Sensor_kinase/Photoreceptor"/>
</dbReference>
<dbReference type="AlphaFoldDB" id="A0A512CBB4"/>
<dbReference type="InterPro" id="IPR036890">
    <property type="entry name" value="HATPase_C_sf"/>
</dbReference>
<evidence type="ECO:0000256" key="3">
    <source>
        <dbReference type="ARBA" id="ARBA00022553"/>
    </source>
</evidence>
<evidence type="ECO:0000256" key="5">
    <source>
        <dbReference type="ARBA" id="ARBA00022777"/>
    </source>
</evidence>
<dbReference type="PANTHER" id="PTHR43304:SF1">
    <property type="entry name" value="PAC DOMAIN-CONTAINING PROTEIN"/>
    <property type="match status" value="1"/>
</dbReference>